<dbReference type="RefSeq" id="WP_115271214.1">
    <property type="nucleotide sequence ID" value="NZ_CASFEE010000019.1"/>
</dbReference>
<dbReference type="AlphaFoldDB" id="A0A377GZ93"/>
<dbReference type="OrthoDB" id="88963at2"/>
<accession>A0A377GZ93</accession>
<name>A0A377GZ93_9FUSO</name>
<keyword evidence="2" id="KW-1185">Reference proteome</keyword>
<protein>
    <submittedName>
        <fullName evidence="1">Uncharacterized protein</fullName>
    </submittedName>
</protein>
<proteinExistence type="predicted"/>
<evidence type="ECO:0000313" key="2">
    <source>
        <dbReference type="Proteomes" id="UP000255328"/>
    </source>
</evidence>
<dbReference type="Proteomes" id="UP000255328">
    <property type="component" value="Unassembled WGS sequence"/>
</dbReference>
<organism evidence="1 2">
    <name type="scientific">Fusobacterium necrogenes</name>
    <dbReference type="NCBI Taxonomy" id="858"/>
    <lineage>
        <taxon>Bacteria</taxon>
        <taxon>Fusobacteriati</taxon>
        <taxon>Fusobacteriota</taxon>
        <taxon>Fusobacteriia</taxon>
        <taxon>Fusobacteriales</taxon>
        <taxon>Fusobacteriaceae</taxon>
        <taxon>Fusobacterium</taxon>
    </lineage>
</organism>
<reference evidence="1 2" key="1">
    <citation type="submission" date="2018-06" db="EMBL/GenBank/DDBJ databases">
        <authorList>
            <consortium name="Pathogen Informatics"/>
            <person name="Doyle S."/>
        </authorList>
    </citation>
    <scope>NUCLEOTIDE SEQUENCE [LARGE SCALE GENOMIC DNA]</scope>
    <source>
        <strain evidence="1 2">NCTC10723</strain>
    </source>
</reference>
<evidence type="ECO:0000313" key="1">
    <source>
        <dbReference type="EMBL" id="STO32255.1"/>
    </source>
</evidence>
<gene>
    <name evidence="1" type="ORF">NCTC10723_01748</name>
</gene>
<sequence>MSIQATVQKEVEKMQNTIKREAAIENEVQNYTAVMEHIAEMKEASEPLPEETNFTSYDEWQADVEKKLKSKNSSLATIEKYKELIVAYQYYLEQNPIE</sequence>
<dbReference type="EMBL" id="UGGU01000003">
    <property type="protein sequence ID" value="STO32255.1"/>
    <property type="molecule type" value="Genomic_DNA"/>
</dbReference>